<feature type="transmembrane region" description="Helical" evidence="1">
    <location>
        <begin position="39"/>
        <end position="59"/>
    </location>
</feature>
<keyword evidence="1" id="KW-1133">Transmembrane helix</keyword>
<organism evidence="2 3">
    <name type="scientific">Nocardioides caricicola</name>
    <dbReference type="NCBI Taxonomy" id="634770"/>
    <lineage>
        <taxon>Bacteria</taxon>
        <taxon>Bacillati</taxon>
        <taxon>Actinomycetota</taxon>
        <taxon>Actinomycetes</taxon>
        <taxon>Propionibacteriales</taxon>
        <taxon>Nocardioidaceae</taxon>
        <taxon>Nocardioides</taxon>
    </lineage>
</organism>
<dbReference type="RefSeq" id="WP_345181021.1">
    <property type="nucleotide sequence ID" value="NZ_BAABFQ010000008.1"/>
</dbReference>
<evidence type="ECO:0000313" key="2">
    <source>
        <dbReference type="EMBL" id="MFC5491688.1"/>
    </source>
</evidence>
<keyword evidence="1" id="KW-0812">Transmembrane</keyword>
<dbReference type="Proteomes" id="UP001595956">
    <property type="component" value="Unassembled WGS sequence"/>
</dbReference>
<keyword evidence="1" id="KW-0472">Membrane</keyword>
<feature type="transmembrane region" description="Helical" evidence="1">
    <location>
        <begin position="387"/>
        <end position="413"/>
    </location>
</feature>
<protein>
    <submittedName>
        <fullName evidence="2">TolB family protein</fullName>
    </submittedName>
</protein>
<dbReference type="Gene3D" id="2.120.10.30">
    <property type="entry name" value="TolB, C-terminal domain"/>
    <property type="match status" value="1"/>
</dbReference>
<reference evidence="3" key="1">
    <citation type="journal article" date="2019" name="Int. J. Syst. Evol. Microbiol.">
        <title>The Global Catalogue of Microorganisms (GCM) 10K type strain sequencing project: providing services to taxonomists for standard genome sequencing and annotation.</title>
        <authorList>
            <consortium name="The Broad Institute Genomics Platform"/>
            <consortium name="The Broad Institute Genome Sequencing Center for Infectious Disease"/>
            <person name="Wu L."/>
            <person name="Ma J."/>
        </authorList>
    </citation>
    <scope>NUCLEOTIDE SEQUENCE [LARGE SCALE GENOMIC DNA]</scope>
    <source>
        <strain evidence="3">KACC 13778</strain>
    </source>
</reference>
<name>A0ABW0MW97_9ACTN</name>
<dbReference type="InterPro" id="IPR011042">
    <property type="entry name" value="6-blade_b-propeller_TolB-like"/>
</dbReference>
<sequence length="424" mass="45660">MSDLRDPLDDLLSDVPTYVVPDARAAWAAGARRRTRRRVGVAAAVTVVVALVAGAVTWLPRTVEPQPADGEGVGGYPARVLKPLVARDLPLAPGPMAMVFQRNGEDIYGWWVASPRGHAWPVPQQDMIDSYPPALSADGRMLAYLHTPTTYVIRDLTTGDSTTFDSITDGLESREGQGEWVLGPQNPSFWSPDGSRVLVRGSSWSRDSPTTALVLDVDGTVTELETDGFPAGWVDDDTLAFVQDRAELDGKPPAELVLVRVDGAVERRITLALPRAAAAWTSQWSSSVSPDGEFLAFVADDGQVYVFSTEDGARRSRSFVPTSDTCLPSWQDDFPALVRTSTLVGHSGEVLTAFDSRLEVVCAMAAPGALAGERHVGLAQRWFGDGWVAFNLPLAVAIAVGGVVVAGVVLLVIRNRRRRVHRLG</sequence>
<evidence type="ECO:0000313" key="3">
    <source>
        <dbReference type="Proteomes" id="UP001595956"/>
    </source>
</evidence>
<accession>A0ABW0MW97</accession>
<proteinExistence type="predicted"/>
<keyword evidence="3" id="KW-1185">Reference proteome</keyword>
<dbReference type="EMBL" id="JBHSMD010000001">
    <property type="protein sequence ID" value="MFC5491688.1"/>
    <property type="molecule type" value="Genomic_DNA"/>
</dbReference>
<comment type="caution">
    <text evidence="2">The sequence shown here is derived from an EMBL/GenBank/DDBJ whole genome shotgun (WGS) entry which is preliminary data.</text>
</comment>
<evidence type="ECO:0000256" key="1">
    <source>
        <dbReference type="SAM" id="Phobius"/>
    </source>
</evidence>
<gene>
    <name evidence="2" type="ORF">ACFPKY_01170</name>
</gene>
<dbReference type="SUPFAM" id="SSF69304">
    <property type="entry name" value="Tricorn protease N-terminal domain"/>
    <property type="match status" value="1"/>
</dbReference>